<comment type="caution">
    <text evidence="3">The sequence shown here is derived from an EMBL/GenBank/DDBJ whole genome shotgun (WGS) entry which is preliminary data.</text>
</comment>
<dbReference type="PANTHER" id="PTHR13304:SF0">
    <property type="entry name" value="GLYCOSYLPHOSPHATIDYLINOSITOL ANCHOR ATTACHMENT 1 PROTEIN"/>
    <property type="match status" value="1"/>
</dbReference>
<feature type="transmembrane region" description="Helical" evidence="2">
    <location>
        <begin position="608"/>
        <end position="628"/>
    </location>
</feature>
<reference evidence="3 4" key="1">
    <citation type="journal article" date="2022" name="Front. Cell. Infect. Microbiol.">
        <title>The Genomes of Two Strains of Taenia crassiceps the Animal Model for the Study of Human Cysticercosis.</title>
        <authorList>
            <person name="Bobes R.J."/>
            <person name="Estrada K."/>
            <person name="Rios-Valencia D.G."/>
            <person name="Calderon-Gallegos A."/>
            <person name="de la Torre P."/>
            <person name="Carrero J.C."/>
            <person name="Sanchez-Flores A."/>
            <person name="Laclette J.P."/>
        </authorList>
    </citation>
    <scope>NUCLEOTIDE SEQUENCE [LARGE SCALE GENOMIC DNA]</scope>
    <source>
        <strain evidence="3">WFUcys</strain>
    </source>
</reference>
<evidence type="ECO:0000313" key="3">
    <source>
        <dbReference type="EMBL" id="KAL5106980.1"/>
    </source>
</evidence>
<keyword evidence="2" id="KW-1133">Transmembrane helix</keyword>
<gene>
    <name evidence="3" type="ORF">TcWFU_007151</name>
</gene>
<feature type="transmembrane region" description="Helical" evidence="2">
    <location>
        <begin position="472"/>
        <end position="495"/>
    </location>
</feature>
<dbReference type="EMBL" id="JAKROA010000005">
    <property type="protein sequence ID" value="KAL5106980.1"/>
    <property type="molecule type" value="Genomic_DNA"/>
</dbReference>
<feature type="region of interest" description="Disordered" evidence="1">
    <location>
        <begin position="434"/>
        <end position="464"/>
    </location>
</feature>
<feature type="transmembrane region" description="Helical" evidence="2">
    <location>
        <begin position="555"/>
        <end position="572"/>
    </location>
</feature>
<keyword evidence="4" id="KW-1185">Reference proteome</keyword>
<feature type="transmembrane region" description="Helical" evidence="2">
    <location>
        <begin position="578"/>
        <end position="596"/>
    </location>
</feature>
<keyword evidence="2" id="KW-0472">Membrane</keyword>
<dbReference type="InterPro" id="IPR007246">
    <property type="entry name" value="Gaa1"/>
</dbReference>
<dbReference type="PANTHER" id="PTHR13304">
    <property type="entry name" value="GLYCOSYLPHOSPHATIDYLINOSITOL ANCHOR ATTACHMENT 1 PROTEIN"/>
    <property type="match status" value="1"/>
</dbReference>
<evidence type="ECO:0000256" key="1">
    <source>
        <dbReference type="SAM" id="MobiDB-lite"/>
    </source>
</evidence>
<sequence length="696" mass="76376">MLNRLIKPCVKFSKSLSLFLYVVGVVGLLALSQPEFNYGTYVSENALLIGDAKLRLISLTGLVDETYNPEHNISNIMREFIGAASDKTKVATIIRREMEKFGLEVYEQKFLFSHKLLETVGNVSSTNLYAIMRSRSGSRTEALIIISPLRASGESEEVIPGTYTYLISLAKQLSTQLYWAKDIIFLFPDMEYIGLMAWLDAYHGVNTSPIVHGAKLRGRSGSLQAGIALEFPSLSMARLDVSFQGINGELPNLDLVNTVVRLAKKHAIPLSLHGQIQGFTYSSPLPALKQLVSSIWVQSSGSPSGLHGPLINFQVPCLTLRGIPNPASAQLNIGHIRQIGSLIEALLRCLNNLQERMHQSFYYYLLPDLWHYISIGVYSPFLFVALTGLLLQVIRIYIEFTSKKRQSSKAPAVETVSKESDSIPITETMGSETGIRQRHANAAKTKASKDDTENDHEAAKGKKGGKENEFDIAILLPAASSLGLCVAGGAVIHVFPDVLYAHLIDLSTDNPDGVWLLAEVFFAVTFFAAVAGLALFLPLIAVVGRSRWLGYGQDWRLTCALSALLWACFIGCLSPLNISAAFLLLVVMEPILFFIVCRSRPAKLHRVLGILLLLAISPPALVIAAMLVHPHVPQYPPPSALAAINTFSDLQHQFGKVLFQAHMEATVLGAWSWSVLTLGVTPLWLFVWNGLLLSKA</sequence>
<protein>
    <submittedName>
        <fullName evidence="3">Glycosylphosphatidylinositol anchor attachment 1 protein</fullName>
    </submittedName>
</protein>
<organism evidence="3 4">
    <name type="scientific">Taenia crassiceps</name>
    <dbReference type="NCBI Taxonomy" id="6207"/>
    <lineage>
        <taxon>Eukaryota</taxon>
        <taxon>Metazoa</taxon>
        <taxon>Spiralia</taxon>
        <taxon>Lophotrochozoa</taxon>
        <taxon>Platyhelminthes</taxon>
        <taxon>Cestoda</taxon>
        <taxon>Eucestoda</taxon>
        <taxon>Cyclophyllidea</taxon>
        <taxon>Taeniidae</taxon>
        <taxon>Taenia</taxon>
    </lineage>
</organism>
<name>A0ABR4QBM5_9CEST</name>
<evidence type="ECO:0000256" key="2">
    <source>
        <dbReference type="SAM" id="Phobius"/>
    </source>
</evidence>
<feature type="transmembrane region" description="Helical" evidence="2">
    <location>
        <begin position="515"/>
        <end position="543"/>
    </location>
</feature>
<dbReference type="Pfam" id="PF04114">
    <property type="entry name" value="Gaa1"/>
    <property type="match status" value="1"/>
</dbReference>
<dbReference type="Proteomes" id="UP001651158">
    <property type="component" value="Unassembled WGS sequence"/>
</dbReference>
<accession>A0ABR4QBM5</accession>
<proteinExistence type="predicted"/>
<keyword evidence="2" id="KW-0812">Transmembrane</keyword>
<feature type="compositionally biased region" description="Basic and acidic residues" evidence="1">
    <location>
        <begin position="447"/>
        <end position="464"/>
    </location>
</feature>
<feature type="transmembrane region" description="Helical" evidence="2">
    <location>
        <begin position="670"/>
        <end position="693"/>
    </location>
</feature>
<evidence type="ECO:0000313" key="4">
    <source>
        <dbReference type="Proteomes" id="UP001651158"/>
    </source>
</evidence>
<feature type="transmembrane region" description="Helical" evidence="2">
    <location>
        <begin position="369"/>
        <end position="398"/>
    </location>
</feature>